<keyword evidence="1" id="KW-0812">Transmembrane</keyword>
<sequence length="284" mass="31976">MMEVSSQQLAGYVDWKLVNLIVLVLTAFIANFITLCIFFSILYRRRTLRLLQPQSISVSLYLNIFIWVEIVYCMANMVYMGNIGVAAILFQPSKKNAYLLWITGTCVNLVVQVLPVTLTFLTIERCFGIRLPVNSFHKRHTVLTYCYYVTVGIVIAVLVFGHLVTAFPKEPLTSCNSIGCIGTSLGNRIYTGERVFFGMINVTMSIILMFLIRSTLTKSQLAVRVFKVSLLSYAPFSAILTAIDNLIVAFVYRTCFKKAQITPFGQALAYLSSSAKQMVQINQF</sequence>
<feature type="transmembrane region" description="Helical" evidence="1">
    <location>
        <begin position="64"/>
        <end position="92"/>
    </location>
</feature>
<name>A0A7E4W0V0_PANRE</name>
<keyword evidence="2" id="KW-1185">Reference proteome</keyword>
<protein>
    <submittedName>
        <fullName evidence="3">G_PROTEIN_RECEP_F1_2 domain-containing protein</fullName>
    </submittedName>
</protein>
<feature type="transmembrane region" description="Helical" evidence="1">
    <location>
        <begin position="98"/>
        <end position="121"/>
    </location>
</feature>
<evidence type="ECO:0000313" key="3">
    <source>
        <dbReference type="WBParaSite" id="Pan_g5121.t1"/>
    </source>
</evidence>
<keyword evidence="1" id="KW-1133">Transmembrane helix</keyword>
<keyword evidence="1" id="KW-0472">Membrane</keyword>
<reference evidence="3" key="2">
    <citation type="submission" date="2020-10" db="UniProtKB">
        <authorList>
            <consortium name="WormBaseParasite"/>
        </authorList>
    </citation>
    <scope>IDENTIFICATION</scope>
</reference>
<dbReference type="Proteomes" id="UP000492821">
    <property type="component" value="Unassembled WGS sequence"/>
</dbReference>
<feature type="transmembrane region" description="Helical" evidence="1">
    <location>
        <begin position="228"/>
        <end position="252"/>
    </location>
</feature>
<organism evidence="2 3">
    <name type="scientific">Panagrellus redivivus</name>
    <name type="common">Microworm</name>
    <dbReference type="NCBI Taxonomy" id="6233"/>
    <lineage>
        <taxon>Eukaryota</taxon>
        <taxon>Metazoa</taxon>
        <taxon>Ecdysozoa</taxon>
        <taxon>Nematoda</taxon>
        <taxon>Chromadorea</taxon>
        <taxon>Rhabditida</taxon>
        <taxon>Tylenchina</taxon>
        <taxon>Panagrolaimomorpha</taxon>
        <taxon>Panagrolaimoidea</taxon>
        <taxon>Panagrolaimidae</taxon>
        <taxon>Panagrellus</taxon>
    </lineage>
</organism>
<proteinExistence type="predicted"/>
<reference evidence="2" key="1">
    <citation type="journal article" date="2013" name="Genetics">
        <title>The draft genome and transcriptome of Panagrellus redivivus are shaped by the harsh demands of a free-living lifestyle.</title>
        <authorList>
            <person name="Srinivasan J."/>
            <person name="Dillman A.R."/>
            <person name="Macchietto M.G."/>
            <person name="Heikkinen L."/>
            <person name="Lakso M."/>
            <person name="Fracchia K.M."/>
            <person name="Antoshechkin I."/>
            <person name="Mortazavi A."/>
            <person name="Wong G."/>
            <person name="Sternberg P.W."/>
        </authorList>
    </citation>
    <scope>NUCLEOTIDE SEQUENCE [LARGE SCALE GENOMIC DNA]</scope>
    <source>
        <strain evidence="2">MT8872</strain>
    </source>
</reference>
<accession>A0A7E4W0V0</accession>
<dbReference type="AlphaFoldDB" id="A0A7E4W0V0"/>
<feature type="transmembrane region" description="Helical" evidence="1">
    <location>
        <begin position="20"/>
        <end position="43"/>
    </location>
</feature>
<evidence type="ECO:0000256" key="1">
    <source>
        <dbReference type="SAM" id="Phobius"/>
    </source>
</evidence>
<feature type="transmembrane region" description="Helical" evidence="1">
    <location>
        <begin position="195"/>
        <end position="216"/>
    </location>
</feature>
<evidence type="ECO:0000313" key="2">
    <source>
        <dbReference type="Proteomes" id="UP000492821"/>
    </source>
</evidence>
<dbReference type="WBParaSite" id="Pan_g5121.t1">
    <property type="protein sequence ID" value="Pan_g5121.t1"/>
    <property type="gene ID" value="Pan_g5121"/>
</dbReference>
<feature type="transmembrane region" description="Helical" evidence="1">
    <location>
        <begin position="142"/>
        <end position="164"/>
    </location>
</feature>